<feature type="region of interest" description="Disordered" evidence="1">
    <location>
        <begin position="20"/>
        <end position="68"/>
    </location>
</feature>
<sequence>MTQELGKALKAWEEASELQAQAQWAEKEDFASNPFEIEEDNNNVGRRTRARDGSVSESERSFTSAERPQDLDAQLKLLELEERRVEIQEKKVGT</sequence>
<dbReference type="Proteomes" id="UP001066276">
    <property type="component" value="Chromosome 2_1"/>
</dbReference>
<evidence type="ECO:0000313" key="3">
    <source>
        <dbReference type="Proteomes" id="UP001066276"/>
    </source>
</evidence>
<name>A0AAV7VU87_PLEWA</name>
<reference evidence="2" key="1">
    <citation type="journal article" date="2022" name="bioRxiv">
        <title>Sequencing and chromosome-scale assembly of the giantPleurodeles waltlgenome.</title>
        <authorList>
            <person name="Brown T."/>
            <person name="Elewa A."/>
            <person name="Iarovenko S."/>
            <person name="Subramanian E."/>
            <person name="Araus A.J."/>
            <person name="Petzold A."/>
            <person name="Susuki M."/>
            <person name="Suzuki K.-i.T."/>
            <person name="Hayashi T."/>
            <person name="Toyoda A."/>
            <person name="Oliveira C."/>
            <person name="Osipova E."/>
            <person name="Leigh N.D."/>
            <person name="Simon A."/>
            <person name="Yun M.H."/>
        </authorList>
    </citation>
    <scope>NUCLEOTIDE SEQUENCE</scope>
    <source>
        <strain evidence="2">20211129_DDA</strain>
        <tissue evidence="2">Liver</tissue>
    </source>
</reference>
<feature type="compositionally biased region" description="Basic and acidic residues" evidence="1">
    <location>
        <begin position="50"/>
        <end position="60"/>
    </location>
</feature>
<dbReference type="AlphaFoldDB" id="A0AAV7VU87"/>
<organism evidence="2 3">
    <name type="scientific">Pleurodeles waltl</name>
    <name type="common">Iberian ribbed newt</name>
    <dbReference type="NCBI Taxonomy" id="8319"/>
    <lineage>
        <taxon>Eukaryota</taxon>
        <taxon>Metazoa</taxon>
        <taxon>Chordata</taxon>
        <taxon>Craniata</taxon>
        <taxon>Vertebrata</taxon>
        <taxon>Euteleostomi</taxon>
        <taxon>Amphibia</taxon>
        <taxon>Batrachia</taxon>
        <taxon>Caudata</taxon>
        <taxon>Salamandroidea</taxon>
        <taxon>Salamandridae</taxon>
        <taxon>Pleurodelinae</taxon>
        <taxon>Pleurodeles</taxon>
    </lineage>
</organism>
<keyword evidence="3" id="KW-1185">Reference proteome</keyword>
<protein>
    <submittedName>
        <fullName evidence="2">Uncharacterized protein</fullName>
    </submittedName>
</protein>
<comment type="caution">
    <text evidence="2">The sequence shown here is derived from an EMBL/GenBank/DDBJ whole genome shotgun (WGS) entry which is preliminary data.</text>
</comment>
<accession>A0AAV7VU87</accession>
<gene>
    <name evidence="2" type="ORF">NDU88_008152</name>
</gene>
<evidence type="ECO:0000256" key="1">
    <source>
        <dbReference type="SAM" id="MobiDB-lite"/>
    </source>
</evidence>
<dbReference type="EMBL" id="JANPWB010000003">
    <property type="protein sequence ID" value="KAJ1204374.1"/>
    <property type="molecule type" value="Genomic_DNA"/>
</dbReference>
<proteinExistence type="predicted"/>
<evidence type="ECO:0000313" key="2">
    <source>
        <dbReference type="EMBL" id="KAJ1204374.1"/>
    </source>
</evidence>